<sequence>MFTGYLFGFAAFRALFNHSAVLHAAGGILGMVCGMLLETVLFIIRASGQDLLSSNSTSKRKKQQ</sequence>
<dbReference type="AlphaFoldDB" id="A0A2I0VZA7"/>
<name>A0A2I0VZA7_9ASPA</name>
<keyword evidence="1" id="KW-0472">Membrane</keyword>
<keyword evidence="1" id="KW-1133">Transmembrane helix</keyword>
<keyword evidence="3" id="KW-1185">Reference proteome</keyword>
<evidence type="ECO:0000313" key="3">
    <source>
        <dbReference type="Proteomes" id="UP000233837"/>
    </source>
</evidence>
<organism evidence="2 3">
    <name type="scientific">Dendrobium catenatum</name>
    <dbReference type="NCBI Taxonomy" id="906689"/>
    <lineage>
        <taxon>Eukaryota</taxon>
        <taxon>Viridiplantae</taxon>
        <taxon>Streptophyta</taxon>
        <taxon>Embryophyta</taxon>
        <taxon>Tracheophyta</taxon>
        <taxon>Spermatophyta</taxon>
        <taxon>Magnoliopsida</taxon>
        <taxon>Liliopsida</taxon>
        <taxon>Asparagales</taxon>
        <taxon>Orchidaceae</taxon>
        <taxon>Epidendroideae</taxon>
        <taxon>Malaxideae</taxon>
        <taxon>Dendrobiinae</taxon>
        <taxon>Dendrobium</taxon>
    </lineage>
</organism>
<evidence type="ECO:0000313" key="2">
    <source>
        <dbReference type="EMBL" id="PKU68738.1"/>
    </source>
</evidence>
<reference evidence="2 3" key="2">
    <citation type="journal article" date="2017" name="Nature">
        <title>The Apostasia genome and the evolution of orchids.</title>
        <authorList>
            <person name="Zhang G.Q."/>
            <person name="Liu K.W."/>
            <person name="Li Z."/>
            <person name="Lohaus R."/>
            <person name="Hsiao Y.Y."/>
            <person name="Niu S.C."/>
            <person name="Wang J.Y."/>
            <person name="Lin Y.C."/>
            <person name="Xu Q."/>
            <person name="Chen L.J."/>
            <person name="Yoshida K."/>
            <person name="Fujiwara S."/>
            <person name="Wang Z.W."/>
            <person name="Zhang Y.Q."/>
            <person name="Mitsuda N."/>
            <person name="Wang M."/>
            <person name="Liu G.H."/>
            <person name="Pecoraro L."/>
            <person name="Huang H.X."/>
            <person name="Xiao X.J."/>
            <person name="Lin M."/>
            <person name="Wu X.Y."/>
            <person name="Wu W.L."/>
            <person name="Chen Y.Y."/>
            <person name="Chang S.B."/>
            <person name="Sakamoto S."/>
            <person name="Ohme-Takagi M."/>
            <person name="Yagi M."/>
            <person name="Zeng S.J."/>
            <person name="Shen C.Y."/>
            <person name="Yeh C.M."/>
            <person name="Luo Y.B."/>
            <person name="Tsai W.C."/>
            <person name="Van de Peer Y."/>
            <person name="Liu Z.J."/>
        </authorList>
    </citation>
    <scope>NUCLEOTIDE SEQUENCE [LARGE SCALE GENOMIC DNA]</scope>
    <source>
        <tissue evidence="2">The whole plant</tissue>
    </source>
</reference>
<dbReference type="EMBL" id="KZ503049">
    <property type="protein sequence ID" value="PKU68738.1"/>
    <property type="molecule type" value="Genomic_DNA"/>
</dbReference>
<reference evidence="2 3" key="1">
    <citation type="journal article" date="2016" name="Sci. Rep.">
        <title>The Dendrobium catenatum Lindl. genome sequence provides insights into polysaccharide synthase, floral development and adaptive evolution.</title>
        <authorList>
            <person name="Zhang G.Q."/>
            <person name="Xu Q."/>
            <person name="Bian C."/>
            <person name="Tsai W.C."/>
            <person name="Yeh C.M."/>
            <person name="Liu K.W."/>
            <person name="Yoshida K."/>
            <person name="Zhang L.S."/>
            <person name="Chang S.B."/>
            <person name="Chen F."/>
            <person name="Shi Y."/>
            <person name="Su Y.Y."/>
            <person name="Zhang Y.Q."/>
            <person name="Chen L.J."/>
            <person name="Yin Y."/>
            <person name="Lin M."/>
            <person name="Huang H."/>
            <person name="Deng H."/>
            <person name="Wang Z.W."/>
            <person name="Zhu S.L."/>
            <person name="Zhao X."/>
            <person name="Deng C."/>
            <person name="Niu S.C."/>
            <person name="Huang J."/>
            <person name="Wang M."/>
            <person name="Liu G.H."/>
            <person name="Yang H.J."/>
            <person name="Xiao X.J."/>
            <person name="Hsiao Y.Y."/>
            <person name="Wu W.L."/>
            <person name="Chen Y.Y."/>
            <person name="Mitsuda N."/>
            <person name="Ohme-Takagi M."/>
            <person name="Luo Y.B."/>
            <person name="Van de Peer Y."/>
            <person name="Liu Z.J."/>
        </authorList>
    </citation>
    <scope>NUCLEOTIDE SEQUENCE [LARGE SCALE GENOMIC DNA]</scope>
    <source>
        <tissue evidence="2">The whole plant</tissue>
    </source>
</reference>
<gene>
    <name evidence="2" type="ORF">MA16_Dca014208</name>
</gene>
<keyword evidence="1" id="KW-0812">Transmembrane</keyword>
<dbReference type="Proteomes" id="UP000233837">
    <property type="component" value="Unassembled WGS sequence"/>
</dbReference>
<evidence type="ECO:0000256" key="1">
    <source>
        <dbReference type="SAM" id="Phobius"/>
    </source>
</evidence>
<proteinExistence type="predicted"/>
<accession>A0A2I0VZA7</accession>
<protein>
    <submittedName>
        <fullName evidence="2">Uncharacterized protein</fullName>
    </submittedName>
</protein>
<feature type="transmembrane region" description="Helical" evidence="1">
    <location>
        <begin position="20"/>
        <end position="44"/>
    </location>
</feature>